<name>A0A1Y2IJH1_TRAC3</name>
<dbReference type="AlphaFoldDB" id="A0A1Y2IJH1"/>
<dbReference type="Proteomes" id="UP000193067">
    <property type="component" value="Unassembled WGS sequence"/>
</dbReference>
<evidence type="ECO:0000313" key="1">
    <source>
        <dbReference type="EMBL" id="OSD00381.1"/>
    </source>
</evidence>
<evidence type="ECO:0000313" key="2">
    <source>
        <dbReference type="Proteomes" id="UP000193067"/>
    </source>
</evidence>
<protein>
    <submittedName>
        <fullName evidence="1">Uncharacterized protein</fullName>
    </submittedName>
</protein>
<dbReference type="EMBL" id="KZ084119">
    <property type="protein sequence ID" value="OSD00381.1"/>
    <property type="molecule type" value="Genomic_DNA"/>
</dbReference>
<gene>
    <name evidence="1" type="ORF">PYCCODRAFT_702296</name>
</gene>
<accession>A0A1Y2IJH1</accession>
<proteinExistence type="predicted"/>
<organism evidence="1 2">
    <name type="scientific">Trametes coccinea (strain BRFM310)</name>
    <name type="common">Pycnoporus coccineus</name>
    <dbReference type="NCBI Taxonomy" id="1353009"/>
    <lineage>
        <taxon>Eukaryota</taxon>
        <taxon>Fungi</taxon>
        <taxon>Dikarya</taxon>
        <taxon>Basidiomycota</taxon>
        <taxon>Agaricomycotina</taxon>
        <taxon>Agaricomycetes</taxon>
        <taxon>Polyporales</taxon>
        <taxon>Polyporaceae</taxon>
        <taxon>Trametes</taxon>
    </lineage>
</organism>
<reference evidence="1 2" key="1">
    <citation type="journal article" date="2015" name="Biotechnol. Biofuels">
        <title>Enhanced degradation of softwood versus hardwood by the white-rot fungus Pycnoporus coccineus.</title>
        <authorList>
            <person name="Couturier M."/>
            <person name="Navarro D."/>
            <person name="Chevret D."/>
            <person name="Henrissat B."/>
            <person name="Piumi F."/>
            <person name="Ruiz-Duenas F.J."/>
            <person name="Martinez A.T."/>
            <person name="Grigoriev I.V."/>
            <person name="Riley R."/>
            <person name="Lipzen A."/>
            <person name="Berrin J.G."/>
            <person name="Master E.R."/>
            <person name="Rosso M.N."/>
        </authorList>
    </citation>
    <scope>NUCLEOTIDE SEQUENCE [LARGE SCALE GENOMIC DNA]</scope>
    <source>
        <strain evidence="1 2">BRFM310</strain>
    </source>
</reference>
<sequence length="176" mass="20127">MTYCRWTRYNPPPTRLQRGTGCQCITQLEALSEANIIIVSTSIACVSLSVREVINLQLIDMCQWRRLLIPACPRFDFAPMCWHRTHSLDLISVQCLVSNALDNIRKDHGSLEMISYAYLHRTSRTRWCDLPHGGHVLACVLWPRGWRLNATGDGRASGRAILRRPRVEDGRDVHFG</sequence>
<keyword evidence="2" id="KW-1185">Reference proteome</keyword>